<dbReference type="Proteomes" id="UP000185655">
    <property type="component" value="Unassembled WGS sequence"/>
</dbReference>
<evidence type="ECO:0000256" key="5">
    <source>
        <dbReference type="ARBA" id="ARBA00022832"/>
    </source>
</evidence>
<evidence type="ECO:0000256" key="3">
    <source>
        <dbReference type="ARBA" id="ARBA00022516"/>
    </source>
</evidence>
<keyword evidence="3 14" id="KW-0444">Lipid biosynthesis</keyword>
<dbReference type="UniPathway" id="UPA00094"/>
<comment type="catalytic activity">
    <reaction evidence="12">
        <text>2-methylpropanoyl-CoA + malonyl-[ACP] + H(+) = 4-methyl-3-oxopentanoyl-[ACP] + CO2 + CoA</text>
        <dbReference type="Rhea" id="RHEA:42268"/>
        <dbReference type="Rhea" id="RHEA-COMP:9623"/>
        <dbReference type="Rhea" id="RHEA-COMP:9940"/>
        <dbReference type="ChEBI" id="CHEBI:15378"/>
        <dbReference type="ChEBI" id="CHEBI:16526"/>
        <dbReference type="ChEBI" id="CHEBI:57287"/>
        <dbReference type="ChEBI" id="CHEBI:57338"/>
        <dbReference type="ChEBI" id="CHEBI:78449"/>
        <dbReference type="ChEBI" id="CHEBI:78820"/>
        <dbReference type="EC" id="2.3.1.300"/>
    </reaction>
    <physiologicalReaction direction="left-to-right" evidence="12">
        <dbReference type="Rhea" id="RHEA:42269"/>
    </physiologicalReaction>
</comment>
<evidence type="ECO:0000256" key="13">
    <source>
        <dbReference type="ARBA" id="ARBA00052985"/>
    </source>
</evidence>
<dbReference type="GO" id="GO:0004315">
    <property type="term" value="F:3-oxoacyl-[acyl-carrier-protein] synthase activity"/>
    <property type="evidence" value="ECO:0007669"/>
    <property type="project" value="InterPro"/>
</dbReference>
<dbReference type="InterPro" id="IPR013747">
    <property type="entry name" value="ACP_syn_III_C"/>
</dbReference>
<dbReference type="STRING" id="1122154.SAMN02746068_01211"/>
<dbReference type="InterPro" id="IPR013751">
    <property type="entry name" value="ACP_syn_III_N"/>
</dbReference>
<dbReference type="NCBIfam" id="NF006829">
    <property type="entry name" value="PRK09352.1"/>
    <property type="match status" value="1"/>
</dbReference>
<comment type="subunit">
    <text evidence="14">Homodimer.</text>
</comment>
<dbReference type="InterPro" id="IPR004655">
    <property type="entry name" value="FabH"/>
</dbReference>
<dbReference type="PANTHER" id="PTHR43091">
    <property type="entry name" value="3-OXOACYL-[ACYL-CARRIER-PROTEIN] SYNTHASE"/>
    <property type="match status" value="1"/>
</dbReference>
<dbReference type="EMBL" id="FPKS01000005">
    <property type="protein sequence ID" value="SFZ74325.1"/>
    <property type="molecule type" value="Genomic_DNA"/>
</dbReference>
<evidence type="ECO:0000313" key="17">
    <source>
        <dbReference type="EMBL" id="SFZ74325.1"/>
    </source>
</evidence>
<dbReference type="Pfam" id="PF08545">
    <property type="entry name" value="ACP_syn_III"/>
    <property type="match status" value="1"/>
</dbReference>
<dbReference type="Pfam" id="PF08541">
    <property type="entry name" value="ACP_syn_III_C"/>
    <property type="match status" value="1"/>
</dbReference>
<name>A0A1K2HCD0_9LACT</name>
<reference evidence="17 18" key="1">
    <citation type="submission" date="2016-11" db="EMBL/GenBank/DDBJ databases">
        <authorList>
            <person name="Jaros S."/>
            <person name="Januszkiewicz K."/>
            <person name="Wedrychowicz H."/>
        </authorList>
    </citation>
    <scope>NUCLEOTIDE SEQUENCE [LARGE SCALE GENOMIC DNA]</scope>
    <source>
        <strain evidence="17 18">DSM 22330</strain>
    </source>
</reference>
<dbReference type="PANTHER" id="PTHR43091:SF1">
    <property type="entry name" value="BETA-KETOACYL-[ACYL-CARRIER-PROTEIN] SYNTHASE III, CHLOROPLASTIC"/>
    <property type="match status" value="1"/>
</dbReference>
<feature type="active site" evidence="14">
    <location>
        <position position="251"/>
    </location>
</feature>
<dbReference type="GO" id="GO:0005737">
    <property type="term" value="C:cytoplasm"/>
    <property type="evidence" value="ECO:0007669"/>
    <property type="project" value="UniProtKB-SubCell"/>
</dbReference>
<keyword evidence="9 14" id="KW-0012">Acyltransferase</keyword>
<evidence type="ECO:0000256" key="7">
    <source>
        <dbReference type="ARBA" id="ARBA00023160"/>
    </source>
</evidence>
<comment type="catalytic activity">
    <reaction evidence="11">
        <text>(2S)-2-methylbutanoyl-CoA + malonyl-[ACP] + H(+) = (4S)-4-methyl-3-oxohexanoyl-[ACP] + CO2 + CoA</text>
        <dbReference type="Rhea" id="RHEA:42276"/>
        <dbReference type="Rhea" id="RHEA-COMP:9623"/>
        <dbReference type="Rhea" id="RHEA-COMP:17148"/>
        <dbReference type="ChEBI" id="CHEBI:15378"/>
        <dbReference type="ChEBI" id="CHEBI:16526"/>
        <dbReference type="ChEBI" id="CHEBI:57287"/>
        <dbReference type="ChEBI" id="CHEBI:78449"/>
        <dbReference type="ChEBI" id="CHEBI:88166"/>
        <dbReference type="ChEBI" id="CHEBI:167462"/>
        <dbReference type="EC" id="2.3.1.300"/>
    </reaction>
    <physiologicalReaction direction="left-to-right" evidence="11">
        <dbReference type="Rhea" id="RHEA:42277"/>
    </physiologicalReaction>
</comment>
<keyword evidence="4 14" id="KW-0808">Transferase</keyword>
<evidence type="ECO:0000259" key="16">
    <source>
        <dbReference type="Pfam" id="PF08545"/>
    </source>
</evidence>
<evidence type="ECO:0000256" key="12">
    <source>
        <dbReference type="ARBA" id="ARBA00052467"/>
    </source>
</evidence>
<evidence type="ECO:0000256" key="11">
    <source>
        <dbReference type="ARBA" id="ARBA00052407"/>
    </source>
</evidence>
<sequence>MTFAKLTATAHYAPEQVVTNDDLSQIMETSDEWISSRTGIRRRHIVRDENTSDLASNVAQQLLKKASLAAEDLDFIIVATVSPDGNMPSTASLVQAKIGASKAFAFDLTAACSGFVYALSVADKLIASGAYHNGIVIGAEVLSKIVDWSDRSTSVLFGDGAGGVLLQASSDTPLILAESLKSDGNRGMSLTSNLTHANSPFSKSESEDDLFLKMDGRAIFDFAVRDVPKNILESLEKAELSPDDIDYLLLHQANSRILDKMARKIKTERHKFLQNMQEYGNTSAASIPILLSEAVDAGTFKLDGSQKLVLTGFGGGLTWGTLVVKI</sequence>
<dbReference type="NCBIfam" id="TIGR00747">
    <property type="entry name" value="fabH"/>
    <property type="match status" value="1"/>
</dbReference>
<dbReference type="GO" id="GO:0006633">
    <property type="term" value="P:fatty acid biosynthetic process"/>
    <property type="evidence" value="ECO:0007669"/>
    <property type="project" value="UniProtKB-UniRule"/>
</dbReference>
<keyword evidence="5 14" id="KW-0276">Fatty acid metabolism</keyword>
<dbReference type="EC" id="2.3.1.180" evidence="14"/>
<comment type="subcellular location">
    <subcellularLocation>
        <location evidence="14">Cytoplasm</location>
    </subcellularLocation>
</comment>
<comment type="catalytic activity">
    <reaction evidence="10">
        <text>malonyl-[ACP] + acetyl-CoA + H(+) = 3-oxobutanoyl-[ACP] + CO2 + CoA</text>
        <dbReference type="Rhea" id="RHEA:12080"/>
        <dbReference type="Rhea" id="RHEA-COMP:9623"/>
        <dbReference type="Rhea" id="RHEA-COMP:9625"/>
        <dbReference type="ChEBI" id="CHEBI:15378"/>
        <dbReference type="ChEBI" id="CHEBI:16526"/>
        <dbReference type="ChEBI" id="CHEBI:57287"/>
        <dbReference type="ChEBI" id="CHEBI:57288"/>
        <dbReference type="ChEBI" id="CHEBI:78449"/>
        <dbReference type="ChEBI" id="CHEBI:78450"/>
        <dbReference type="EC" id="2.3.1.180"/>
    </reaction>
    <physiologicalReaction direction="left-to-right" evidence="10">
        <dbReference type="Rhea" id="RHEA:12081"/>
    </physiologicalReaction>
</comment>
<dbReference type="Gene3D" id="3.40.47.10">
    <property type="match status" value="1"/>
</dbReference>
<feature type="active site" evidence="14">
    <location>
        <position position="281"/>
    </location>
</feature>
<dbReference type="CDD" id="cd00830">
    <property type="entry name" value="KAS_III"/>
    <property type="match status" value="1"/>
</dbReference>
<evidence type="ECO:0000256" key="10">
    <source>
        <dbReference type="ARBA" id="ARBA00051096"/>
    </source>
</evidence>
<feature type="domain" description="Beta-ketoacyl-[acyl-carrier-protein] synthase III N-terminal" evidence="16">
    <location>
        <begin position="106"/>
        <end position="184"/>
    </location>
</feature>
<evidence type="ECO:0000256" key="4">
    <source>
        <dbReference type="ARBA" id="ARBA00022679"/>
    </source>
</evidence>
<evidence type="ECO:0000256" key="14">
    <source>
        <dbReference type="HAMAP-Rule" id="MF_01815"/>
    </source>
</evidence>
<keyword evidence="6 14" id="KW-0443">Lipid metabolism</keyword>
<dbReference type="RefSeq" id="WP_031365916.1">
    <property type="nucleotide sequence ID" value="NZ_FPKS01000005.1"/>
</dbReference>
<dbReference type="GO" id="GO:0033818">
    <property type="term" value="F:beta-ketoacyl-acyl-carrier-protein synthase III activity"/>
    <property type="evidence" value="ECO:0007669"/>
    <property type="project" value="UniProtKB-UniRule"/>
</dbReference>
<evidence type="ECO:0000313" key="18">
    <source>
        <dbReference type="Proteomes" id="UP000185655"/>
    </source>
</evidence>
<comment type="function">
    <text evidence="14">Catalyzes the condensation reaction of fatty acid synthesis by the addition to an acyl acceptor of two carbons from malonyl-ACP. Catalyzes the first condensation reaction which initiates fatty acid synthesis and may therefore play a role in governing the total rate of fatty acid production. Possesses both acetoacetyl-ACP synthase and acetyl transacylase activities. Its substrate specificity determines the biosynthesis of branched-chain and/or straight-chain of fatty acids.</text>
</comment>
<evidence type="ECO:0000256" key="8">
    <source>
        <dbReference type="ARBA" id="ARBA00023268"/>
    </source>
</evidence>
<dbReference type="SUPFAM" id="SSF53901">
    <property type="entry name" value="Thiolase-like"/>
    <property type="match status" value="1"/>
</dbReference>
<comment type="similarity">
    <text evidence="2 14">Belongs to the thiolase-like superfamily. FabH family.</text>
</comment>
<protein>
    <recommendedName>
        <fullName evidence="14">Beta-ketoacyl-[acyl-carrier-protein] synthase III</fullName>
        <shortName evidence="14">Beta-ketoacyl-ACP synthase III</shortName>
        <shortName evidence="14">KAS III</shortName>
        <ecNumber evidence="14">2.3.1.180</ecNumber>
    </recommendedName>
    <alternativeName>
        <fullName evidence="14">3-oxoacyl-[acyl-carrier-protein] synthase 3</fullName>
    </alternativeName>
    <alternativeName>
        <fullName evidence="14">3-oxoacyl-[acyl-carrier-protein] synthase III</fullName>
    </alternativeName>
</protein>
<gene>
    <name evidence="14" type="primary">fabH</name>
    <name evidence="17" type="ORF">SAMN02746068_01211</name>
</gene>
<dbReference type="AlphaFoldDB" id="A0A1K2HCD0"/>
<feature type="active site" evidence="14">
    <location>
        <position position="112"/>
    </location>
</feature>
<keyword evidence="7 14" id="KW-0275">Fatty acid biosynthesis</keyword>
<proteinExistence type="inferred from homology"/>
<evidence type="ECO:0000256" key="9">
    <source>
        <dbReference type="ARBA" id="ARBA00023315"/>
    </source>
</evidence>
<comment type="domain">
    <text evidence="14">The last Arg residue of the ACP-binding site is essential for the weak association between ACP/AcpP and FabH.</text>
</comment>
<comment type="pathway">
    <text evidence="1 14">Lipid metabolism; fatty acid biosynthesis.</text>
</comment>
<feature type="domain" description="Beta-ketoacyl-[acyl-carrier-protein] synthase III C-terminal" evidence="15">
    <location>
        <begin position="235"/>
        <end position="326"/>
    </location>
</feature>
<dbReference type="InterPro" id="IPR016039">
    <property type="entry name" value="Thiolase-like"/>
</dbReference>
<dbReference type="OrthoDB" id="9815506at2"/>
<dbReference type="HAMAP" id="MF_01815">
    <property type="entry name" value="FabH"/>
    <property type="match status" value="1"/>
</dbReference>
<dbReference type="FunFam" id="3.40.47.10:FF:000004">
    <property type="entry name" value="3-oxoacyl-[acyl-carrier-protein] synthase 3"/>
    <property type="match status" value="1"/>
</dbReference>
<accession>A0A1K2HCD0</accession>
<keyword evidence="8 14" id="KW-0511">Multifunctional enzyme</keyword>
<organism evidence="17 18">
    <name type="scientific">Pseudolactococcus chungangensis CAU 28 = DSM 22330</name>
    <dbReference type="NCBI Taxonomy" id="1122154"/>
    <lineage>
        <taxon>Bacteria</taxon>
        <taxon>Bacillati</taxon>
        <taxon>Bacillota</taxon>
        <taxon>Bacilli</taxon>
        <taxon>Lactobacillales</taxon>
        <taxon>Streptococcaceae</taxon>
        <taxon>Pseudolactococcus</taxon>
    </lineage>
</organism>
<comment type="catalytic activity">
    <reaction evidence="13">
        <text>3-methylbutanoyl-CoA + malonyl-[ACP] + H(+) = 5-methyl-3-oxohexanoyl-[ACP] + CO2 + CoA</text>
        <dbReference type="Rhea" id="RHEA:42272"/>
        <dbReference type="Rhea" id="RHEA-COMP:9623"/>
        <dbReference type="Rhea" id="RHEA-COMP:9941"/>
        <dbReference type="ChEBI" id="CHEBI:15378"/>
        <dbReference type="ChEBI" id="CHEBI:16526"/>
        <dbReference type="ChEBI" id="CHEBI:57287"/>
        <dbReference type="ChEBI" id="CHEBI:57345"/>
        <dbReference type="ChEBI" id="CHEBI:78449"/>
        <dbReference type="ChEBI" id="CHEBI:78822"/>
        <dbReference type="EC" id="2.3.1.300"/>
    </reaction>
    <physiologicalReaction direction="left-to-right" evidence="13">
        <dbReference type="Rhea" id="RHEA:42273"/>
    </physiologicalReaction>
</comment>
<keyword evidence="14" id="KW-0963">Cytoplasm</keyword>
<evidence type="ECO:0000256" key="1">
    <source>
        <dbReference type="ARBA" id="ARBA00005194"/>
    </source>
</evidence>
<evidence type="ECO:0000259" key="15">
    <source>
        <dbReference type="Pfam" id="PF08541"/>
    </source>
</evidence>
<feature type="region of interest" description="ACP-binding" evidence="14">
    <location>
        <begin position="252"/>
        <end position="256"/>
    </location>
</feature>
<evidence type="ECO:0000256" key="6">
    <source>
        <dbReference type="ARBA" id="ARBA00023098"/>
    </source>
</evidence>
<evidence type="ECO:0000256" key="2">
    <source>
        <dbReference type="ARBA" id="ARBA00008642"/>
    </source>
</evidence>